<keyword evidence="1" id="KW-1133">Transmembrane helix</keyword>
<dbReference type="EMBL" id="MFFB01000018">
    <property type="protein sequence ID" value="OGE94386.1"/>
    <property type="molecule type" value="Genomic_DNA"/>
</dbReference>
<keyword evidence="1" id="KW-0812">Transmembrane</keyword>
<proteinExistence type="predicted"/>
<feature type="transmembrane region" description="Helical" evidence="1">
    <location>
        <begin position="21"/>
        <end position="39"/>
    </location>
</feature>
<name>A0A1F5PWQ9_9BACT</name>
<evidence type="ECO:0000256" key="1">
    <source>
        <dbReference type="SAM" id="Phobius"/>
    </source>
</evidence>
<evidence type="ECO:0008006" key="4">
    <source>
        <dbReference type="Google" id="ProtNLM"/>
    </source>
</evidence>
<keyword evidence="1" id="KW-0472">Membrane</keyword>
<dbReference type="Proteomes" id="UP000177281">
    <property type="component" value="Unassembled WGS sequence"/>
</dbReference>
<gene>
    <name evidence="2" type="ORF">A3B10_01105</name>
</gene>
<accession>A0A1F5PWQ9</accession>
<evidence type="ECO:0000313" key="2">
    <source>
        <dbReference type="EMBL" id="OGE94386.1"/>
    </source>
</evidence>
<reference evidence="2 3" key="1">
    <citation type="journal article" date="2016" name="Nat. Commun.">
        <title>Thousands of microbial genomes shed light on interconnected biogeochemical processes in an aquifer system.</title>
        <authorList>
            <person name="Anantharaman K."/>
            <person name="Brown C.T."/>
            <person name="Hug L.A."/>
            <person name="Sharon I."/>
            <person name="Castelle C.J."/>
            <person name="Probst A.J."/>
            <person name="Thomas B.C."/>
            <person name="Singh A."/>
            <person name="Wilkins M.J."/>
            <person name="Karaoz U."/>
            <person name="Brodie E.L."/>
            <person name="Williams K.H."/>
            <person name="Hubbard S.S."/>
            <person name="Banfield J.F."/>
        </authorList>
    </citation>
    <scope>NUCLEOTIDE SEQUENCE [LARGE SCALE GENOMIC DNA]</scope>
</reference>
<dbReference type="AlphaFoldDB" id="A0A1F5PWQ9"/>
<comment type="caution">
    <text evidence="2">The sequence shown here is derived from an EMBL/GenBank/DDBJ whole genome shotgun (WGS) entry which is preliminary data.</text>
</comment>
<organism evidence="2 3">
    <name type="scientific">Candidatus Doudnabacteria bacterium RIFCSPLOWO2_01_FULL_44_21</name>
    <dbReference type="NCBI Taxonomy" id="1817841"/>
    <lineage>
        <taxon>Bacteria</taxon>
        <taxon>Candidatus Doudnaibacteriota</taxon>
    </lineage>
</organism>
<dbReference type="InterPro" id="IPR032820">
    <property type="entry name" value="ATPase_put"/>
</dbReference>
<evidence type="ECO:0000313" key="3">
    <source>
        <dbReference type="Proteomes" id="UP000177281"/>
    </source>
</evidence>
<dbReference type="STRING" id="1817841.A3B10_01105"/>
<sequence length="79" mass="8978">MEPDPNKTEEPKLDRSAIISLSFELGYIIALPLVILGLVGKWLDGKMGNEFPYLTIVGILLAITTTTFWLIKRLKRYIK</sequence>
<feature type="transmembrane region" description="Helical" evidence="1">
    <location>
        <begin position="51"/>
        <end position="71"/>
    </location>
</feature>
<dbReference type="Pfam" id="PF09527">
    <property type="entry name" value="ATPase_gene1"/>
    <property type="match status" value="1"/>
</dbReference>
<protein>
    <recommendedName>
        <fullName evidence="4">F0F1 ATP synthase subunit</fullName>
    </recommendedName>
</protein>